<dbReference type="AlphaFoldDB" id="A0ABD0VF09"/>
<dbReference type="EMBL" id="JANQDX010000007">
    <property type="protein sequence ID" value="KAL0921207.1"/>
    <property type="molecule type" value="Genomic_DNA"/>
</dbReference>
<organism evidence="1 2">
    <name type="scientific">Dendrobium thyrsiflorum</name>
    <name type="common">Pinecone-like raceme dendrobium</name>
    <name type="synonym">Orchid</name>
    <dbReference type="NCBI Taxonomy" id="117978"/>
    <lineage>
        <taxon>Eukaryota</taxon>
        <taxon>Viridiplantae</taxon>
        <taxon>Streptophyta</taxon>
        <taxon>Embryophyta</taxon>
        <taxon>Tracheophyta</taxon>
        <taxon>Spermatophyta</taxon>
        <taxon>Magnoliopsida</taxon>
        <taxon>Liliopsida</taxon>
        <taxon>Asparagales</taxon>
        <taxon>Orchidaceae</taxon>
        <taxon>Epidendroideae</taxon>
        <taxon>Malaxideae</taxon>
        <taxon>Dendrobiinae</taxon>
        <taxon>Dendrobium</taxon>
    </lineage>
</organism>
<sequence>MSKALSPAIQARTDTERLHICTSRFFGSFVVVRLGSFDDFPFLSDQKLRIFFYRKQRRELAGCDGNFLSFARFIGQIP</sequence>
<evidence type="ECO:0000313" key="1">
    <source>
        <dbReference type="EMBL" id="KAL0921207.1"/>
    </source>
</evidence>
<evidence type="ECO:0000313" key="2">
    <source>
        <dbReference type="Proteomes" id="UP001552299"/>
    </source>
</evidence>
<gene>
    <name evidence="1" type="ORF">M5K25_008259</name>
</gene>
<name>A0ABD0VF09_DENTH</name>
<reference evidence="1 2" key="1">
    <citation type="journal article" date="2024" name="Plant Biotechnol. J.">
        <title>Dendrobium thyrsiflorum genome and its molecular insights into genes involved in important horticultural traits.</title>
        <authorList>
            <person name="Chen B."/>
            <person name="Wang J.Y."/>
            <person name="Zheng P.J."/>
            <person name="Li K.L."/>
            <person name="Liang Y.M."/>
            <person name="Chen X.F."/>
            <person name="Zhang C."/>
            <person name="Zhao X."/>
            <person name="He X."/>
            <person name="Zhang G.Q."/>
            <person name="Liu Z.J."/>
            <person name="Xu Q."/>
        </authorList>
    </citation>
    <scope>NUCLEOTIDE SEQUENCE [LARGE SCALE GENOMIC DNA]</scope>
    <source>
        <strain evidence="1">GZMU011</strain>
    </source>
</reference>
<protein>
    <submittedName>
        <fullName evidence="1">Uncharacterized protein</fullName>
    </submittedName>
</protein>
<dbReference type="Proteomes" id="UP001552299">
    <property type="component" value="Unassembled WGS sequence"/>
</dbReference>
<accession>A0ABD0VF09</accession>
<comment type="caution">
    <text evidence="1">The sequence shown here is derived from an EMBL/GenBank/DDBJ whole genome shotgun (WGS) entry which is preliminary data.</text>
</comment>
<proteinExistence type="predicted"/>
<keyword evidence="2" id="KW-1185">Reference proteome</keyword>